<evidence type="ECO:0000313" key="2">
    <source>
        <dbReference type="EnsemblPlants" id="KQK23631"/>
    </source>
</evidence>
<accession>A0A0Q3HL92</accession>
<gene>
    <name evidence="1" type="ORF">BRADI_1g75065v3</name>
</gene>
<sequence>MESPLEHLTRGNVLKMANELIGEYMPHSQQDKFYVQEHTKLLVRSMAKDLKRHHDQGHCVSSFNHWNIKISASGRARIIGVTSVDKNENSIRQNYKDLHNIVLNTIFRDFSLQHQLPSDWRSLVLLMKMHPIGNEYLICNYVALMPIENRIFFFHPMNMSGLYWPKPTQ</sequence>
<evidence type="ECO:0000313" key="1">
    <source>
        <dbReference type="EMBL" id="KQK23631.1"/>
    </source>
</evidence>
<reference evidence="1" key="2">
    <citation type="submission" date="2017-06" db="EMBL/GenBank/DDBJ databases">
        <title>WGS assembly of Brachypodium distachyon.</title>
        <authorList>
            <consortium name="The International Brachypodium Initiative"/>
            <person name="Lucas S."/>
            <person name="Harmon-Smith M."/>
            <person name="Lail K."/>
            <person name="Tice H."/>
            <person name="Grimwood J."/>
            <person name="Bruce D."/>
            <person name="Barry K."/>
            <person name="Shu S."/>
            <person name="Lindquist E."/>
            <person name="Wang M."/>
            <person name="Pitluck S."/>
            <person name="Vogel J.P."/>
            <person name="Garvin D.F."/>
            <person name="Mockler T.C."/>
            <person name="Schmutz J."/>
            <person name="Rokhsar D."/>
            <person name="Bevan M.W."/>
        </authorList>
    </citation>
    <scope>NUCLEOTIDE SEQUENCE</scope>
    <source>
        <strain evidence="1">Bd21</strain>
    </source>
</reference>
<reference evidence="2" key="3">
    <citation type="submission" date="2018-08" db="UniProtKB">
        <authorList>
            <consortium name="EnsemblPlants"/>
        </authorList>
    </citation>
    <scope>IDENTIFICATION</scope>
    <source>
        <strain evidence="2">cv. Bd21</strain>
    </source>
</reference>
<dbReference type="OrthoDB" id="684782at2759"/>
<dbReference type="Gramene" id="KQK23631">
    <property type="protein sequence ID" value="KQK23631"/>
    <property type="gene ID" value="BRADI_1g75065v3"/>
</dbReference>
<dbReference type="InParanoid" id="A0A0Q3HL92"/>
<dbReference type="AlphaFoldDB" id="A0A0Q3HL92"/>
<dbReference type="STRING" id="15368.A0A0Q3HL92"/>
<name>A0A0Q3HL92_BRADI</name>
<dbReference type="EnsemblPlants" id="KQK23631">
    <property type="protein sequence ID" value="KQK23631"/>
    <property type="gene ID" value="BRADI_1g75065v3"/>
</dbReference>
<protein>
    <submittedName>
        <fullName evidence="1 2">Uncharacterized protein</fullName>
    </submittedName>
</protein>
<organism evidence="1">
    <name type="scientific">Brachypodium distachyon</name>
    <name type="common">Purple false brome</name>
    <name type="synonym">Trachynia distachya</name>
    <dbReference type="NCBI Taxonomy" id="15368"/>
    <lineage>
        <taxon>Eukaryota</taxon>
        <taxon>Viridiplantae</taxon>
        <taxon>Streptophyta</taxon>
        <taxon>Embryophyta</taxon>
        <taxon>Tracheophyta</taxon>
        <taxon>Spermatophyta</taxon>
        <taxon>Magnoliopsida</taxon>
        <taxon>Liliopsida</taxon>
        <taxon>Poales</taxon>
        <taxon>Poaceae</taxon>
        <taxon>BOP clade</taxon>
        <taxon>Pooideae</taxon>
        <taxon>Stipodae</taxon>
        <taxon>Brachypodieae</taxon>
        <taxon>Brachypodium</taxon>
    </lineage>
</organism>
<dbReference type="PANTHER" id="PTHR35161">
    <property type="entry name" value="OS02G0303100 PROTEIN"/>
    <property type="match status" value="1"/>
</dbReference>
<dbReference type="EMBL" id="CM000880">
    <property type="protein sequence ID" value="KQK23631.1"/>
    <property type="molecule type" value="Genomic_DNA"/>
</dbReference>
<dbReference type="PANTHER" id="PTHR35161:SF4">
    <property type="entry name" value="OS02G0303100 PROTEIN"/>
    <property type="match status" value="1"/>
</dbReference>
<proteinExistence type="predicted"/>
<keyword evidence="3" id="KW-1185">Reference proteome</keyword>
<reference evidence="1 2" key="1">
    <citation type="journal article" date="2010" name="Nature">
        <title>Genome sequencing and analysis of the model grass Brachypodium distachyon.</title>
        <authorList>
            <consortium name="International Brachypodium Initiative"/>
        </authorList>
    </citation>
    <scope>NUCLEOTIDE SEQUENCE [LARGE SCALE GENOMIC DNA]</scope>
    <source>
        <strain evidence="1 2">Bd21</strain>
    </source>
</reference>
<evidence type="ECO:0000313" key="3">
    <source>
        <dbReference type="Proteomes" id="UP000008810"/>
    </source>
</evidence>
<dbReference type="Proteomes" id="UP000008810">
    <property type="component" value="Chromosome 1"/>
</dbReference>